<dbReference type="ExpressionAtlas" id="N1QSV4">
    <property type="expression patterns" value="baseline"/>
</dbReference>
<proteinExistence type="predicted"/>
<evidence type="ECO:0000313" key="1">
    <source>
        <dbReference type="EnsemblPlants" id="EMT01639"/>
    </source>
</evidence>
<dbReference type="EnsemblPlants" id="EMT01639">
    <property type="protein sequence ID" value="EMT01639"/>
    <property type="gene ID" value="F775_03816"/>
</dbReference>
<organism evidence="1">
    <name type="scientific">Aegilops tauschii</name>
    <name type="common">Tausch's goatgrass</name>
    <name type="synonym">Aegilops squarrosa</name>
    <dbReference type="NCBI Taxonomy" id="37682"/>
    <lineage>
        <taxon>Eukaryota</taxon>
        <taxon>Viridiplantae</taxon>
        <taxon>Streptophyta</taxon>
        <taxon>Embryophyta</taxon>
        <taxon>Tracheophyta</taxon>
        <taxon>Spermatophyta</taxon>
        <taxon>Magnoliopsida</taxon>
        <taxon>Liliopsida</taxon>
        <taxon>Poales</taxon>
        <taxon>Poaceae</taxon>
        <taxon>BOP clade</taxon>
        <taxon>Pooideae</taxon>
        <taxon>Triticodae</taxon>
        <taxon>Triticeae</taxon>
        <taxon>Triticinae</taxon>
        <taxon>Aegilops</taxon>
    </lineage>
</organism>
<protein>
    <submittedName>
        <fullName evidence="1">Uncharacterized protein</fullName>
    </submittedName>
</protein>
<dbReference type="AlphaFoldDB" id="N1QSV4"/>
<dbReference type="InterPro" id="IPR044798">
    <property type="entry name" value="EAF1A/B"/>
</dbReference>
<reference evidence="1" key="1">
    <citation type="submission" date="2015-06" db="UniProtKB">
        <authorList>
            <consortium name="EnsemblPlants"/>
        </authorList>
    </citation>
    <scope>IDENTIFICATION</scope>
</reference>
<sequence length="270" mass="30558">MTWLPRLRELKVMGYPKQLSLPPVPWTPAACSPDIKRAGYGLEELYSSKEFVIHNTRKFLASFEYPQTYKKEVTSCKLHRLDTDDLTAFLAGLLYHHMILKSHFEKQYTPHATSAIQVNSQELKPIVLPHSSHVVALPQACPNNSSGGILMPLDLCDATNPSLEMQSHLVAETSLLSSSITSLRFSGVHEFECFSKELEDALQLLTSLQMFEFHDCDKLQCLPAGLQRLPSLMILRIELCHAFQSPRKDGVPTSLRHFNQRLWCLQIAAQ</sequence>
<dbReference type="PANTHER" id="PTHR46774">
    <property type="entry name" value="CHROMATIN MODIFICATION-RELATED PROTEIN EAF1 A-RELATED"/>
    <property type="match status" value="1"/>
</dbReference>
<dbReference type="PANTHER" id="PTHR46774:SF5">
    <property type="entry name" value="CHROMATIN MODIFICATION-RELATED PROTEIN EAF1 B"/>
    <property type="match status" value="1"/>
</dbReference>
<dbReference type="Gene3D" id="3.80.10.10">
    <property type="entry name" value="Ribonuclease Inhibitor"/>
    <property type="match status" value="1"/>
</dbReference>
<accession>N1QSV4</accession>
<dbReference type="InterPro" id="IPR032675">
    <property type="entry name" value="LRR_dom_sf"/>
</dbReference>
<name>N1QSV4_AEGTA</name>
<dbReference type="GO" id="GO:0035267">
    <property type="term" value="C:NuA4 histone acetyltransferase complex"/>
    <property type="evidence" value="ECO:0007669"/>
    <property type="project" value="InterPro"/>
</dbReference>